<accession>M1K2L6</accession>
<dbReference type="Gene3D" id="3.40.50.300">
    <property type="entry name" value="P-loop containing nucleotide triphosphate hydrolases"/>
    <property type="match status" value="5"/>
</dbReference>
<protein>
    <recommendedName>
        <fullName evidence="4">Midasin</fullName>
    </recommendedName>
</protein>
<dbReference type="VEuPathDB" id="MicrosporidiaDB:AEWR_081900"/>
<evidence type="ECO:0000256" key="3">
    <source>
        <dbReference type="ARBA" id="ARBA00007188"/>
    </source>
</evidence>
<keyword evidence="8" id="KW-0539">Nucleus</keyword>
<dbReference type="InterPro" id="IPR003593">
    <property type="entry name" value="AAA+_ATPase"/>
</dbReference>
<comment type="subcellular location">
    <subcellularLocation>
        <location evidence="1">Nucleus</location>
        <location evidence="1">Nucleolus</location>
    </subcellularLocation>
    <subcellularLocation>
        <location evidence="2">Nucleus</location>
        <location evidence="2">Nucleoplasm</location>
    </subcellularLocation>
</comment>
<evidence type="ECO:0000256" key="4">
    <source>
        <dbReference type="ARBA" id="ARBA00017143"/>
    </source>
</evidence>
<feature type="domain" description="AAA+ ATPase" evidence="10">
    <location>
        <begin position="1233"/>
        <end position="1378"/>
    </location>
</feature>
<feature type="compositionally biased region" description="Acidic residues" evidence="9">
    <location>
        <begin position="2480"/>
        <end position="2493"/>
    </location>
</feature>
<evidence type="ECO:0000259" key="10">
    <source>
        <dbReference type="SMART" id="SM00382"/>
    </source>
</evidence>
<sequence length="2832" mass="324549">MKFKKHKKDEIRVGFLENLDRLAKEAVDLKIAVDVYGEVGRTSLISKLHSELCDEGGRLVEIDSREITDARVLGGFYAVKEGDVEYMKGLLIESMVSGDWILFKRIDKNHGLLQYLFTVIKYRRLLGNDGEEVLAHDNFRIFFTSDDRFDMDDVVFVGPLSFVFEEAIEMFEAQCTRRLLTKVFRDISADLKVCTKDKEGECRKSCPKRICGNNEWCLSEGSVVCGPHFRSLLKIKKRMGSSNRAGVEERVRAYQSVCNVLLKHESDSLRCALTLTEIPSISLHGIGFAKTSCVEWGLFNLLWNIRNNDHTLLIGDTGVGKTSMIQYLSLKSHFFLGTQAKLRIVNMSADFDGTDLIGGYGTLDMNKAIEKICNEQRVSVPVCYGNKEKLEWLRNRISSKAGDGTDLEAVTKRIDGLLKLLEKRAHFVYKRGILTECMVNGEWLLLDEINLSSEETLNLIDGVLGKKEIFLYESGDLRPLRIHPGFLLFGCMNPGGDFGKKKYEGIEFNAVHIYDFSTSLKDINLVVHSVLRYEISEERKSKIGEFFLELKSKVLGKELSNVVEPLVSGRSLVRVLNFIRNSGEREFCKSVYEAFDLFVFTQLDFVSRSIAVSLLSKYFAVLPESTEKTKVKHGFVLTPRIQTYLRTMRQAILSNCPLLLQGDTSTGKTSMILFLSREMCRRVIRINNHEHTEAADYIGSFASTSDGIEFKEGALVGAMRRGDWVILDELNLACSDVLEVLNRLLDDNRQIYIPETDEVVVPHENFRIFATQNIGYGGRKGLSKAFRNRFVEMFFCENGEDEILEILHGGSELPKSFCKKMVEVYSGLRSRRSINALITLRDLFKWSGRIPTCMDEVCFLGMSMIYERQREPEDRVRVGQVFSESFGEASVERYKKVIAGKEEKCEGERMAGKCDVTLREAFLVIEKLYAGNFVLTDTFRRLINLMILAWESKEPILIVGETGIGKTKACDIASSVFKTRLITLSMHRGIESSDFIGSFVFENSKIVWKDGPLVKAMKCGDAFLIDEINLAEDSVLERLNSVLESQRTLYITETGEEVVAHDGFRILATMNPGGDFGKRELSPALRNRFTEMYFEVSSDEAPLIFDYLVDKRFREVDIPKKSTETFKYLARSLNVSIRKLELIVEFIYRRYMGEFSGVACAEAGLDVKSVWEEALEVAGIKGIEADVNARYFEDERMFGVLPYLVEHHSSSSFDFESPTSTVNLRRILRAMGLGRGTMLEGDPGIGKTSIIQGLARKMGKKCIRINLSEQTELCDLVGSYLPVDGEIRFMESELLHSLRDGGWIILDEINLCTQSVIEGLNSVLDYRRKLFIPEVTVDVHEDTRIFATLNPCDSRNGRKMLPKSFLDRFVRIKMDGYTTDDITHILNKMFPSPMIVSSTSLRENIRMNRVGTLEDGDTSYFIDESVVRVGSVAVEMKERRPRLDFVLIHSQLQGLEMIMRCIEMNIPLIISGGVGKDSLLRFVSSVFGQEMTLFNCHKDTDVCDLLGQYQKMQNGMFEWCDSAVVSSVKEGKMVVFAGVEFVEKSVFDRLNSLFESERTLNVYERGVDTNVAVNPLTRLVLVAKEPGMLSPALLDRCMHVELSDRLNYIDLWKLFVKFPIDGGPVFCRDFCGLSMKSRPLSFGLDLKRFRMLGIWPDFLSKHLCGVYNTLEEREIDRLFRFRNKSIPNTKIDVELLNFYRRIELCIYMPHDDESRMKLLRSMGAMNSETQKAVAFIKSASLSVFSPFCNDEKCSLNFPRSSKDLKMKVIRSLRDKKFSEYRKLKTIAEHLPEVRWEFLPEFDEFYFEFIERCQNDPLSMVREGLVVEMNEFENKSLTAIHDVMKHMYKYGKGSVEEMVEDYERGIKEYKIKIRDVEKKMGRDYARFKESLKDLNFCSYMCGDRLFYEGFGDVFDYYLIYMFCKWINGEECSGKCKIRRLGESCLEYRDVGIRYGDSESGSYVSYSILCLNLIRLGLGILPHLEKIDCKGLDHEFSRYLNSLYYSRPTDKCSLMLEGTIFDKMVHAKETSWIDNLLELEEKDLDDCLRSIFNRKTRVRVIESDASRLEIAGELVEFMDQEMQELPIFTSAACLMEYAQRKITDPECYGALLPENMDDADPSGNQILESTIVIGGHLKEKGFTGNEDSQVHRIVEVLERLYKDTSACDVDRNYRYFLYLVITPFSFEMAERYFLDCSVYEFVDRVGHAREMAIKDGNPVFYNVTLKYVSFEVERLYEDRIRDAKSKLKKEPKLYKKILEDLKKFLILPVTNVLDLKFPQLYPGCQGYHPDVYTYILKNRSDCECRDWIEFAKKFDRREVQNAFGGNKIKRKDVLELFFNRIPKEMFSNSEVCLGKVVNQMVEDTTLMNLTRMCIENPYIPFMYFVFMFGREEEGAVEDGTGMKSGTGNINVSEQIEHEDEIDDEYGEQEKVSESDGIDFDNDGSISTASEPEEEECESGVDGWNDEEEEDDDDEKNEKECESEQNAEIDIEDEGIGSEGSLESGGEELLCSNSSEGNESSEIEEDDVESGGESDARSQDAEDLDSYNKPEANEYQFKEGVLNKNQTCEVAENYERYVAGKNPDDNALCAGEGSERVSGDDDDSGSGDVFESTVRIRIEDQDCTKLTNLLRIIMESKRGNRYRGDFRSGKKLNMKRLVPYIASGFRRDRIWMRRQRNDKKEYVLRLFIDNSKSMYSQEMIDTLLSLYSKINRSFSLLGIPVEVYRFGEVLERCPVEEMRFNDSRTMVDWIDEFNDGINIILTDGLFQNAGYNHPNFLVLLVDKCDVRKMSKVIVSEGSIFVQRYLDTFPFKYCIISGVDELESTFIMALSELISS</sequence>
<dbReference type="Pfam" id="PF17867">
    <property type="entry name" value="AAA_lid_7"/>
    <property type="match status" value="1"/>
</dbReference>
<dbReference type="PANTHER" id="PTHR48103">
    <property type="entry name" value="MIDASIN-RELATED"/>
    <property type="match status" value="1"/>
</dbReference>
<dbReference type="SMART" id="SM00382">
    <property type="entry name" value="AAA"/>
    <property type="match status" value="4"/>
</dbReference>
<dbReference type="Pfam" id="PF07728">
    <property type="entry name" value="AAA_5"/>
    <property type="match status" value="4"/>
</dbReference>
<dbReference type="SUPFAM" id="SSF52540">
    <property type="entry name" value="P-loop containing nucleoside triphosphate hydrolases"/>
    <property type="match status" value="6"/>
</dbReference>
<dbReference type="FunFam" id="3.40.50.300:FF:000142">
    <property type="entry name" value="Midasin"/>
    <property type="match status" value="3"/>
</dbReference>
<feature type="compositionally biased region" description="Low complexity" evidence="9">
    <location>
        <begin position="2496"/>
        <end position="2515"/>
    </location>
</feature>
<dbReference type="GO" id="GO:0030687">
    <property type="term" value="C:preribosome, large subunit precursor"/>
    <property type="evidence" value="ECO:0007669"/>
    <property type="project" value="TreeGrafter"/>
</dbReference>
<dbReference type="PANTHER" id="PTHR48103:SF2">
    <property type="entry name" value="MIDASIN"/>
    <property type="match status" value="1"/>
</dbReference>
<name>M1K2L6_ENCCN</name>
<feature type="domain" description="AAA+ ATPase" evidence="10">
    <location>
        <begin position="307"/>
        <end position="524"/>
    </location>
</feature>
<evidence type="ECO:0000256" key="7">
    <source>
        <dbReference type="ARBA" id="ARBA00023186"/>
    </source>
</evidence>
<dbReference type="InterPro" id="IPR027417">
    <property type="entry name" value="P-loop_NTPase"/>
</dbReference>
<feature type="domain" description="AAA+ ATPase" evidence="10">
    <location>
        <begin position="952"/>
        <end position="1099"/>
    </location>
</feature>
<evidence type="ECO:0000313" key="11">
    <source>
        <dbReference type="EMBL" id="AGE95013.1"/>
    </source>
</evidence>
<gene>
    <name evidence="11" type="ORF">ECU08_1900</name>
</gene>
<evidence type="ECO:0000256" key="5">
    <source>
        <dbReference type="ARBA" id="ARBA00022741"/>
    </source>
</evidence>
<dbReference type="GO" id="GO:0005654">
    <property type="term" value="C:nucleoplasm"/>
    <property type="evidence" value="ECO:0007669"/>
    <property type="project" value="UniProtKB-SubCell"/>
</dbReference>
<dbReference type="EMBL" id="KC513605">
    <property type="protein sequence ID" value="AGE95013.1"/>
    <property type="molecule type" value="Genomic_DNA"/>
</dbReference>
<dbReference type="Pfam" id="PF17865">
    <property type="entry name" value="AAA_lid_5"/>
    <property type="match status" value="1"/>
</dbReference>
<evidence type="ECO:0000256" key="8">
    <source>
        <dbReference type="ARBA" id="ARBA00023242"/>
    </source>
</evidence>
<dbReference type="InterPro" id="IPR011704">
    <property type="entry name" value="ATPase_dyneun-rel_AAA"/>
</dbReference>
<dbReference type="VEuPathDB" id="MicrosporidiaDB:M970_081900"/>
<dbReference type="GO" id="GO:0000027">
    <property type="term" value="P:ribosomal large subunit assembly"/>
    <property type="evidence" value="ECO:0007669"/>
    <property type="project" value="TreeGrafter"/>
</dbReference>
<dbReference type="GO" id="GO:0005730">
    <property type="term" value="C:nucleolus"/>
    <property type="evidence" value="ECO:0007669"/>
    <property type="project" value="UniProtKB-SubCell"/>
</dbReference>
<dbReference type="GO" id="GO:0016887">
    <property type="term" value="F:ATP hydrolysis activity"/>
    <property type="evidence" value="ECO:0007669"/>
    <property type="project" value="InterPro"/>
</dbReference>
<proteinExistence type="inferred from homology"/>
<keyword evidence="6" id="KW-0067">ATP-binding</keyword>
<feature type="compositionally biased region" description="Acidic residues" evidence="9">
    <location>
        <begin position="2516"/>
        <end position="2529"/>
    </location>
</feature>
<organism evidence="11">
    <name type="scientific">Encephalitozoon cuniculi</name>
    <name type="common">Microsporidian parasite</name>
    <dbReference type="NCBI Taxonomy" id="6035"/>
    <lineage>
        <taxon>Eukaryota</taxon>
        <taxon>Fungi</taxon>
        <taxon>Fungi incertae sedis</taxon>
        <taxon>Microsporidia</taxon>
        <taxon>Unikaryonidae</taxon>
        <taxon>Encephalitozoon</taxon>
    </lineage>
</organism>
<keyword evidence="5" id="KW-0547">Nucleotide-binding</keyword>
<feature type="domain" description="AAA+ ATPase" evidence="10">
    <location>
        <begin position="654"/>
        <end position="800"/>
    </location>
</feature>
<dbReference type="VEuPathDB" id="MicrosporidiaDB:ECU08_1900"/>
<dbReference type="GO" id="GO:0000055">
    <property type="term" value="P:ribosomal large subunit export from nucleus"/>
    <property type="evidence" value="ECO:0007669"/>
    <property type="project" value="TreeGrafter"/>
</dbReference>
<dbReference type="GO" id="GO:0005524">
    <property type="term" value="F:ATP binding"/>
    <property type="evidence" value="ECO:0007669"/>
    <property type="project" value="UniProtKB-KW"/>
</dbReference>
<feature type="compositionally biased region" description="Basic and acidic residues" evidence="9">
    <location>
        <begin position="2531"/>
        <end position="2549"/>
    </location>
</feature>
<evidence type="ECO:0000256" key="9">
    <source>
        <dbReference type="SAM" id="MobiDB-lite"/>
    </source>
</evidence>
<keyword evidence="7" id="KW-0143">Chaperone</keyword>
<evidence type="ECO:0000256" key="2">
    <source>
        <dbReference type="ARBA" id="ARBA00004642"/>
    </source>
</evidence>
<dbReference type="InterPro" id="IPR040848">
    <property type="entry name" value="AAA_lid_7"/>
</dbReference>
<reference evidence="11" key="1">
    <citation type="journal article" date="2013" name="Eukaryot. Cell">
        <title>Extremely Reduced Levels of Heterozygosity in the Vertebrate Pathogen Encephalitozoon cuniculi.</title>
        <authorList>
            <person name="Selman M."/>
            <person name="Sak B."/>
            <person name="Kvac M."/>
            <person name="Farinelli L."/>
            <person name="Weiss L.M."/>
            <person name="Corradi N."/>
        </authorList>
    </citation>
    <scope>NUCLEOTIDE SEQUENCE</scope>
</reference>
<dbReference type="VEuPathDB" id="MicrosporidiaDB:AEWQ_081910"/>
<dbReference type="VEuPathDB" id="MicrosporidiaDB:AEWD_081870"/>
<dbReference type="InterPro" id="IPR041190">
    <property type="entry name" value="Midasin_AAA_lid_5"/>
</dbReference>
<evidence type="ECO:0000256" key="1">
    <source>
        <dbReference type="ARBA" id="ARBA00004604"/>
    </source>
</evidence>
<evidence type="ECO:0000256" key="6">
    <source>
        <dbReference type="ARBA" id="ARBA00022840"/>
    </source>
</evidence>
<feature type="compositionally biased region" description="Acidic residues" evidence="9">
    <location>
        <begin position="2448"/>
        <end position="2472"/>
    </location>
</feature>
<feature type="region of interest" description="Disordered" evidence="9">
    <location>
        <begin position="2423"/>
        <end position="2552"/>
    </location>
</feature>
<comment type="similarity">
    <text evidence="3">Belongs to the midasin family.</text>
</comment>
<dbReference type="CDD" id="cd00009">
    <property type="entry name" value="AAA"/>
    <property type="match status" value="3"/>
</dbReference>